<feature type="transmembrane region" description="Helical" evidence="6">
    <location>
        <begin position="127"/>
        <end position="148"/>
    </location>
</feature>
<dbReference type="PANTHER" id="PTHR42718">
    <property type="entry name" value="MAJOR FACILITATOR SUPERFAMILY MULTIDRUG TRANSPORTER MFSC"/>
    <property type="match status" value="1"/>
</dbReference>
<keyword evidence="9" id="KW-1185">Reference proteome</keyword>
<organism evidence="8 9">
    <name type="scientific">Jatrophihabitans cynanchi</name>
    <dbReference type="NCBI Taxonomy" id="2944128"/>
    <lineage>
        <taxon>Bacteria</taxon>
        <taxon>Bacillati</taxon>
        <taxon>Actinomycetota</taxon>
        <taxon>Actinomycetes</taxon>
        <taxon>Jatrophihabitantales</taxon>
        <taxon>Jatrophihabitantaceae</taxon>
        <taxon>Jatrophihabitans</taxon>
    </lineage>
</organism>
<feature type="transmembrane region" description="Helical" evidence="6">
    <location>
        <begin position="98"/>
        <end position="121"/>
    </location>
</feature>
<comment type="subcellular location">
    <subcellularLocation>
        <location evidence="1">Cell membrane</location>
        <topology evidence="1">Multi-pass membrane protein</topology>
    </subcellularLocation>
</comment>
<dbReference type="EMBL" id="CP097463">
    <property type="protein sequence ID" value="WAX55743.1"/>
    <property type="molecule type" value="Genomic_DNA"/>
</dbReference>
<evidence type="ECO:0000256" key="6">
    <source>
        <dbReference type="SAM" id="Phobius"/>
    </source>
</evidence>
<feature type="compositionally biased region" description="Polar residues" evidence="5">
    <location>
        <begin position="1"/>
        <end position="16"/>
    </location>
</feature>
<feature type="transmembrane region" description="Helical" evidence="6">
    <location>
        <begin position="66"/>
        <end position="86"/>
    </location>
</feature>
<keyword evidence="3 6" id="KW-1133">Transmembrane helix</keyword>
<feature type="transmembrane region" description="Helical" evidence="6">
    <location>
        <begin position="357"/>
        <end position="377"/>
    </location>
</feature>
<dbReference type="Gene3D" id="1.20.1250.20">
    <property type="entry name" value="MFS general substrate transporter like domains"/>
    <property type="match status" value="1"/>
</dbReference>
<dbReference type="CDD" id="cd17321">
    <property type="entry name" value="MFS_MMR_MDR_like"/>
    <property type="match status" value="1"/>
</dbReference>
<feature type="transmembrane region" description="Helical" evidence="6">
    <location>
        <begin position="187"/>
        <end position="206"/>
    </location>
</feature>
<dbReference type="RefSeq" id="WP_269442266.1">
    <property type="nucleotide sequence ID" value="NZ_CP097463.1"/>
</dbReference>
<feature type="transmembrane region" description="Helical" evidence="6">
    <location>
        <begin position="250"/>
        <end position="269"/>
    </location>
</feature>
<dbReference type="Gene3D" id="1.20.1720.10">
    <property type="entry name" value="Multidrug resistance protein D"/>
    <property type="match status" value="1"/>
</dbReference>
<feature type="transmembrane region" description="Helical" evidence="6">
    <location>
        <begin position="456"/>
        <end position="474"/>
    </location>
</feature>
<feature type="transmembrane region" description="Helical" evidence="6">
    <location>
        <begin position="218"/>
        <end position="238"/>
    </location>
</feature>
<evidence type="ECO:0000256" key="2">
    <source>
        <dbReference type="ARBA" id="ARBA00022692"/>
    </source>
</evidence>
<feature type="domain" description="Major facilitator superfamily (MFS) profile" evidence="7">
    <location>
        <begin position="32"/>
        <end position="479"/>
    </location>
</feature>
<evidence type="ECO:0000256" key="5">
    <source>
        <dbReference type="SAM" id="MobiDB-lite"/>
    </source>
</evidence>
<evidence type="ECO:0000313" key="8">
    <source>
        <dbReference type="EMBL" id="WAX55743.1"/>
    </source>
</evidence>
<evidence type="ECO:0000256" key="3">
    <source>
        <dbReference type="ARBA" id="ARBA00022989"/>
    </source>
</evidence>
<feature type="transmembrane region" description="Helical" evidence="6">
    <location>
        <begin position="31"/>
        <end position="54"/>
    </location>
</feature>
<proteinExistence type="predicted"/>
<evidence type="ECO:0000313" key="9">
    <source>
        <dbReference type="Proteomes" id="UP001164693"/>
    </source>
</evidence>
<evidence type="ECO:0000256" key="1">
    <source>
        <dbReference type="ARBA" id="ARBA00004651"/>
    </source>
</evidence>
<feature type="transmembrane region" description="Helical" evidence="6">
    <location>
        <begin position="383"/>
        <end position="406"/>
    </location>
</feature>
<dbReference type="InterPro" id="IPR036259">
    <property type="entry name" value="MFS_trans_sf"/>
</dbReference>
<reference evidence="8" key="1">
    <citation type="submission" date="2022-05" db="EMBL/GenBank/DDBJ databases">
        <title>Jatrophihabitans sp. SB3-54 whole genome sequence.</title>
        <authorList>
            <person name="Suh M.K."/>
            <person name="Eom M.K."/>
            <person name="Kim J.S."/>
            <person name="Kim H.S."/>
            <person name="Do H.E."/>
            <person name="Shin Y.K."/>
            <person name="Lee J.-S."/>
        </authorList>
    </citation>
    <scope>NUCLEOTIDE SEQUENCE</scope>
    <source>
        <strain evidence="8">SB3-54</strain>
    </source>
</reference>
<evidence type="ECO:0000259" key="7">
    <source>
        <dbReference type="PROSITE" id="PS50850"/>
    </source>
</evidence>
<gene>
    <name evidence="8" type="ORF">M6B22_14500</name>
</gene>
<feature type="transmembrane region" description="Helical" evidence="6">
    <location>
        <begin position="296"/>
        <end position="317"/>
    </location>
</feature>
<keyword evidence="4 6" id="KW-0472">Membrane</keyword>
<dbReference type="SUPFAM" id="SSF103473">
    <property type="entry name" value="MFS general substrate transporter"/>
    <property type="match status" value="1"/>
</dbReference>
<dbReference type="Pfam" id="PF07690">
    <property type="entry name" value="MFS_1"/>
    <property type="match status" value="1"/>
</dbReference>
<dbReference type="Proteomes" id="UP001164693">
    <property type="component" value="Chromosome"/>
</dbReference>
<dbReference type="InterPro" id="IPR011701">
    <property type="entry name" value="MFS"/>
</dbReference>
<dbReference type="InterPro" id="IPR020846">
    <property type="entry name" value="MFS_dom"/>
</dbReference>
<feature type="transmembrane region" description="Helical" evidence="6">
    <location>
        <begin position="418"/>
        <end position="444"/>
    </location>
</feature>
<feature type="region of interest" description="Disordered" evidence="5">
    <location>
        <begin position="1"/>
        <end position="23"/>
    </location>
</feature>
<sequence>MTAQTLTADNLRSISTRRPGHRREPQRLTSLGTLVLLLGAFLPMLDFFIVNVALPTIDSTLHASTPMLELVVAGYGVAFAVSLVVGGRLGDAMGRRRMFMIGMLGFTLTSLLCGIAPSIGVLVAARILQGVSAAMLQPQVLATFQATLEGQARSRAIGMYAATGGIAVVLGQLLGGVLLNADLAGSSWRPIFLVNVPFGIAGLLLARRVVPTSRSPHPAAVDIPGTALLAAAIVTLLVPLTEGPALHWPVWSWLVLATAPVFAAAFVTVERRAERRGTTPLVPPSLVRLATVRHGLVLAVPFFLGFGAFMFVFALTVQDGLHHDALGSGLAITPMAVAFFTGSLLAARLYERFGTRLLAAGFALQALGLVGLLTVIGDQWPHVSLVALAPGLAVAGFGQSLGLGALFRTVLAGVPQRLAGIGSGVLVTVQQGSVALGVASLGTLFVSLSAHNMRTAFLVVVGIQAGFAVLLALASPRRAAAPSVDVVVEAA</sequence>
<feature type="transmembrane region" description="Helical" evidence="6">
    <location>
        <begin position="160"/>
        <end position="181"/>
    </location>
</feature>
<feature type="transmembrane region" description="Helical" evidence="6">
    <location>
        <begin position="329"/>
        <end position="350"/>
    </location>
</feature>
<dbReference type="PANTHER" id="PTHR42718:SF39">
    <property type="entry name" value="ACTINORHODIN TRANSPORTER-RELATED"/>
    <property type="match status" value="1"/>
</dbReference>
<accession>A0ABY7JTT2</accession>
<keyword evidence="2 6" id="KW-0812">Transmembrane</keyword>
<dbReference type="PROSITE" id="PS50850">
    <property type="entry name" value="MFS"/>
    <property type="match status" value="1"/>
</dbReference>
<name>A0ABY7JTT2_9ACTN</name>
<protein>
    <submittedName>
        <fullName evidence="8">MFS transporter</fullName>
    </submittedName>
</protein>
<evidence type="ECO:0000256" key="4">
    <source>
        <dbReference type="ARBA" id="ARBA00023136"/>
    </source>
</evidence>